<dbReference type="InterPro" id="IPR029044">
    <property type="entry name" value="Nucleotide-diphossugar_trans"/>
</dbReference>
<dbReference type="GeneID" id="93425006"/>
<dbReference type="Proteomes" id="UP000244925">
    <property type="component" value="Unassembled WGS sequence"/>
</dbReference>
<keyword evidence="5" id="KW-1185">Reference proteome</keyword>
<evidence type="ECO:0000256" key="2">
    <source>
        <dbReference type="ARBA" id="ARBA00022695"/>
    </source>
</evidence>
<dbReference type="Pfam" id="PF00483">
    <property type="entry name" value="NTP_transferase"/>
    <property type="match status" value="1"/>
</dbReference>
<organism evidence="4 5">
    <name type="scientific">Paramuribaculum intestinale</name>
    <dbReference type="NCBI Taxonomy" id="2094151"/>
    <lineage>
        <taxon>Bacteria</taxon>
        <taxon>Pseudomonadati</taxon>
        <taxon>Bacteroidota</taxon>
        <taxon>Bacteroidia</taxon>
        <taxon>Bacteroidales</taxon>
        <taxon>Muribaculaceae</taxon>
        <taxon>Paramuribaculum</taxon>
    </lineage>
</organism>
<dbReference type="PANTHER" id="PTHR43584:SF8">
    <property type="entry name" value="N-ACETYLMURAMATE ALPHA-1-PHOSPHATE URIDYLYLTRANSFERASE"/>
    <property type="match status" value="1"/>
</dbReference>
<gene>
    <name evidence="4" type="ORF">C5O25_05055</name>
</gene>
<dbReference type="RefSeq" id="WP_107035643.1">
    <property type="nucleotide sequence ID" value="NZ_CAOLHR010000014.1"/>
</dbReference>
<keyword evidence="2" id="KW-0548">Nucleotidyltransferase</keyword>
<dbReference type="InterPro" id="IPR050065">
    <property type="entry name" value="GlmU-like"/>
</dbReference>
<dbReference type="PANTHER" id="PTHR43584">
    <property type="entry name" value="NUCLEOTIDYL TRANSFERASE"/>
    <property type="match status" value="1"/>
</dbReference>
<proteinExistence type="predicted"/>
<reference evidence="5" key="1">
    <citation type="submission" date="2018-02" db="EMBL/GenBank/DDBJ databases">
        <authorList>
            <person name="Clavel T."/>
            <person name="Strowig T."/>
        </authorList>
    </citation>
    <scope>NUCLEOTIDE SEQUENCE [LARGE SCALE GENOMIC DNA]</scope>
    <source>
        <strain evidence="5">DSM 100764</strain>
    </source>
</reference>
<protein>
    <submittedName>
        <fullName evidence="4">Nucleotidyltransferase family protein</fullName>
    </submittedName>
</protein>
<dbReference type="InterPro" id="IPR005835">
    <property type="entry name" value="NTP_transferase_dom"/>
</dbReference>
<dbReference type="EMBL" id="PUBV01000007">
    <property type="protein sequence ID" value="PWB08206.1"/>
    <property type="molecule type" value="Genomic_DNA"/>
</dbReference>
<name>A0A2V1IYK0_9BACT</name>
<evidence type="ECO:0000256" key="1">
    <source>
        <dbReference type="ARBA" id="ARBA00022679"/>
    </source>
</evidence>
<comment type="caution">
    <text evidence="4">The sequence shown here is derived from an EMBL/GenBank/DDBJ whole genome shotgun (WGS) entry which is preliminary data.</text>
</comment>
<dbReference type="AlphaFoldDB" id="A0A2V1IYK0"/>
<dbReference type="GO" id="GO:0016779">
    <property type="term" value="F:nucleotidyltransferase activity"/>
    <property type="evidence" value="ECO:0007669"/>
    <property type="project" value="UniProtKB-KW"/>
</dbReference>
<dbReference type="Gene3D" id="3.90.550.10">
    <property type="entry name" value="Spore Coat Polysaccharide Biosynthesis Protein SpsA, Chain A"/>
    <property type="match status" value="1"/>
</dbReference>
<evidence type="ECO:0000313" key="4">
    <source>
        <dbReference type="EMBL" id="PWB08206.1"/>
    </source>
</evidence>
<accession>A0A2V1IYK0</accession>
<evidence type="ECO:0000259" key="3">
    <source>
        <dbReference type="Pfam" id="PF00483"/>
    </source>
</evidence>
<dbReference type="CDD" id="cd06422">
    <property type="entry name" value="NTP_transferase_like_1"/>
    <property type="match status" value="1"/>
</dbReference>
<evidence type="ECO:0000313" key="5">
    <source>
        <dbReference type="Proteomes" id="UP000244925"/>
    </source>
</evidence>
<keyword evidence="1 4" id="KW-0808">Transferase</keyword>
<feature type="domain" description="Nucleotidyl transferase" evidence="3">
    <location>
        <begin position="3"/>
        <end position="138"/>
    </location>
</feature>
<dbReference type="SUPFAM" id="SSF53448">
    <property type="entry name" value="Nucleotide-diphospho-sugar transferases"/>
    <property type="match status" value="1"/>
</dbReference>
<sequence>MNALIFAAGLGTRLRPLTDSCPKALVEVGGEPMLGRVISRVVAAGADRIVVNVHHFPDMVADYLRRTDFGVDVLVSDERDCLLDTGGGLLKAMPLFDNDEPILLHNADILTDSPLGGQIGAHRASGADATLLVDLRESSRRLLFDGSMRMRGWARADFSEVRPSGLDTSGLEPLAFGGVHVVSRSVEPLLEEYALVHGRAFSITDFYVAVCGRSVIRGFRPAGIYRWYDIGRQTSLAAARTAVGAGLL</sequence>